<feature type="compositionally biased region" description="Polar residues" evidence="4">
    <location>
        <begin position="524"/>
        <end position="557"/>
    </location>
</feature>
<keyword evidence="2" id="KW-0804">Transcription</keyword>
<feature type="compositionally biased region" description="Low complexity" evidence="4">
    <location>
        <begin position="62"/>
        <end position="76"/>
    </location>
</feature>
<dbReference type="GO" id="GO:0000976">
    <property type="term" value="F:transcription cis-regulatory region binding"/>
    <property type="evidence" value="ECO:0007669"/>
    <property type="project" value="TreeGrafter"/>
</dbReference>
<dbReference type="OrthoDB" id="1938591at2759"/>
<dbReference type="Pfam" id="PF01388">
    <property type="entry name" value="ARID"/>
    <property type="match status" value="1"/>
</dbReference>
<feature type="compositionally biased region" description="Low complexity" evidence="4">
    <location>
        <begin position="205"/>
        <end position="223"/>
    </location>
</feature>
<dbReference type="FunCoup" id="A0A3N4LF18">
    <property type="interactions" value="254"/>
</dbReference>
<dbReference type="InterPro" id="IPR051232">
    <property type="entry name" value="ARID/SWI1_ChromRemod"/>
</dbReference>
<reference evidence="6 7" key="1">
    <citation type="journal article" date="2018" name="Nat. Ecol. Evol.">
        <title>Pezizomycetes genomes reveal the molecular basis of ectomycorrhizal truffle lifestyle.</title>
        <authorList>
            <person name="Murat C."/>
            <person name="Payen T."/>
            <person name="Noel B."/>
            <person name="Kuo A."/>
            <person name="Morin E."/>
            <person name="Chen J."/>
            <person name="Kohler A."/>
            <person name="Krizsan K."/>
            <person name="Balestrini R."/>
            <person name="Da Silva C."/>
            <person name="Montanini B."/>
            <person name="Hainaut M."/>
            <person name="Levati E."/>
            <person name="Barry K.W."/>
            <person name="Belfiori B."/>
            <person name="Cichocki N."/>
            <person name="Clum A."/>
            <person name="Dockter R.B."/>
            <person name="Fauchery L."/>
            <person name="Guy J."/>
            <person name="Iotti M."/>
            <person name="Le Tacon F."/>
            <person name="Lindquist E.A."/>
            <person name="Lipzen A."/>
            <person name="Malagnac F."/>
            <person name="Mello A."/>
            <person name="Molinier V."/>
            <person name="Miyauchi S."/>
            <person name="Poulain J."/>
            <person name="Riccioni C."/>
            <person name="Rubini A."/>
            <person name="Sitrit Y."/>
            <person name="Splivallo R."/>
            <person name="Traeger S."/>
            <person name="Wang M."/>
            <person name="Zifcakova L."/>
            <person name="Wipf D."/>
            <person name="Zambonelli A."/>
            <person name="Paolocci F."/>
            <person name="Nowrousian M."/>
            <person name="Ottonello S."/>
            <person name="Baldrian P."/>
            <person name="Spatafora J.W."/>
            <person name="Henrissat B."/>
            <person name="Nagy L.G."/>
            <person name="Aury J.M."/>
            <person name="Wincker P."/>
            <person name="Grigoriev I.V."/>
            <person name="Bonfante P."/>
            <person name="Martin F.M."/>
        </authorList>
    </citation>
    <scope>NUCLEOTIDE SEQUENCE [LARGE SCALE GENOMIC DNA]</scope>
    <source>
        <strain evidence="6 7">ATCC MYA-4762</strain>
    </source>
</reference>
<evidence type="ECO:0000313" key="7">
    <source>
        <dbReference type="Proteomes" id="UP000267821"/>
    </source>
</evidence>
<feature type="compositionally biased region" description="Low complexity" evidence="4">
    <location>
        <begin position="575"/>
        <end position="587"/>
    </location>
</feature>
<evidence type="ECO:0000313" key="6">
    <source>
        <dbReference type="EMBL" id="RPB21480.1"/>
    </source>
</evidence>
<dbReference type="STRING" id="1051890.A0A3N4LF18"/>
<dbReference type="PANTHER" id="PTHR13964">
    <property type="entry name" value="RBP-RELATED"/>
    <property type="match status" value="1"/>
</dbReference>
<dbReference type="EMBL" id="ML121559">
    <property type="protein sequence ID" value="RPB21480.1"/>
    <property type="molecule type" value="Genomic_DNA"/>
</dbReference>
<feature type="compositionally biased region" description="Low complexity" evidence="4">
    <location>
        <begin position="252"/>
        <end position="279"/>
    </location>
</feature>
<dbReference type="PANTHER" id="PTHR13964:SF27">
    <property type="entry name" value="HAT-TRICK, ISOFORM D"/>
    <property type="match status" value="1"/>
</dbReference>
<feature type="compositionally biased region" description="Polar residues" evidence="4">
    <location>
        <begin position="100"/>
        <end position="155"/>
    </location>
</feature>
<feature type="compositionally biased region" description="Low complexity" evidence="4">
    <location>
        <begin position="166"/>
        <end position="181"/>
    </location>
</feature>
<keyword evidence="1" id="KW-0805">Transcription regulation</keyword>
<feature type="region of interest" description="Disordered" evidence="4">
    <location>
        <begin position="461"/>
        <end position="615"/>
    </location>
</feature>
<dbReference type="CDD" id="cd16871">
    <property type="entry name" value="ARID_Swi1p-like"/>
    <property type="match status" value="1"/>
</dbReference>
<keyword evidence="3" id="KW-0539">Nucleus</keyword>
<evidence type="ECO:0000256" key="2">
    <source>
        <dbReference type="ARBA" id="ARBA00023163"/>
    </source>
</evidence>
<dbReference type="InterPro" id="IPR036431">
    <property type="entry name" value="ARID_dom_sf"/>
</dbReference>
<dbReference type="SMART" id="SM00501">
    <property type="entry name" value="BRIGHT"/>
    <property type="match status" value="1"/>
</dbReference>
<organism evidence="6 7">
    <name type="scientific">Terfezia boudieri ATCC MYA-4762</name>
    <dbReference type="NCBI Taxonomy" id="1051890"/>
    <lineage>
        <taxon>Eukaryota</taxon>
        <taxon>Fungi</taxon>
        <taxon>Dikarya</taxon>
        <taxon>Ascomycota</taxon>
        <taxon>Pezizomycotina</taxon>
        <taxon>Pezizomycetes</taxon>
        <taxon>Pezizales</taxon>
        <taxon>Pezizaceae</taxon>
        <taxon>Terfezia</taxon>
    </lineage>
</organism>
<name>A0A3N4LF18_9PEZI</name>
<evidence type="ECO:0000256" key="3">
    <source>
        <dbReference type="ARBA" id="ARBA00023242"/>
    </source>
</evidence>
<dbReference type="GO" id="GO:0006357">
    <property type="term" value="P:regulation of transcription by RNA polymerase II"/>
    <property type="evidence" value="ECO:0007669"/>
    <property type="project" value="TreeGrafter"/>
</dbReference>
<dbReference type="Proteomes" id="UP000267821">
    <property type="component" value="Unassembled WGS sequence"/>
</dbReference>
<dbReference type="Gene3D" id="1.10.150.60">
    <property type="entry name" value="ARID DNA-binding domain"/>
    <property type="match status" value="1"/>
</dbReference>
<feature type="compositionally biased region" description="Basic residues" evidence="4">
    <location>
        <begin position="280"/>
        <end position="290"/>
    </location>
</feature>
<feature type="compositionally biased region" description="Low complexity" evidence="4">
    <location>
        <begin position="461"/>
        <end position="496"/>
    </location>
</feature>
<dbReference type="InterPro" id="IPR001606">
    <property type="entry name" value="ARID_dom"/>
</dbReference>
<feature type="compositionally biased region" description="Low complexity" evidence="4">
    <location>
        <begin position="291"/>
        <end position="308"/>
    </location>
</feature>
<protein>
    <recommendedName>
        <fullName evidence="5">ARID domain-containing protein</fullName>
    </recommendedName>
</protein>
<gene>
    <name evidence="6" type="ORF">L211DRAFT_437840</name>
</gene>
<feature type="compositionally biased region" description="Polar residues" evidence="4">
    <location>
        <begin position="505"/>
        <end position="516"/>
    </location>
</feature>
<keyword evidence="7" id="KW-1185">Reference proteome</keyword>
<dbReference type="InParanoid" id="A0A3N4LF18"/>
<feature type="region of interest" description="Disordered" evidence="4">
    <location>
        <begin position="52"/>
        <end position="308"/>
    </location>
</feature>
<dbReference type="AlphaFoldDB" id="A0A3N4LF18"/>
<feature type="domain" description="ARID" evidence="5">
    <location>
        <begin position="353"/>
        <end position="446"/>
    </location>
</feature>
<dbReference type="SMART" id="SM01014">
    <property type="entry name" value="ARID"/>
    <property type="match status" value="1"/>
</dbReference>
<sequence length="1080" mass="118913">MSVPTLPSGWLADASAIQGAFASSDHGMHTLDPSAISSALDPHHFQQRAGLLQNGNSRNPSPGYQPQQYQVNPVVPLKRPRREESISISPRQTPGALPPSRSQTPLSQNSNLGYQLYPNSQTAPRTFPNQYQYQPHLSGSLNASPSPVLQNQSYGSMGAGSKMAVTQASSPFSPAPSQQTFMQQGSPTHAEHLSRVGTPQSTQSNGTPQPGFPQGFNPGFTGPVMNGSNASSVPSMAQPQASTMQNQMAFPQLQQQQQQHHQQQQQQQHQQQHQQQQQHQHQHQHQHHQHQQQQQQQQQRQRMIQQQQAIAQGQQAQLNQQRVAMKNGPMAVKGQAPQQFMARQVPPAGVRPGPDQASFLKSLSDFLQSRGTPITMLPSVGDKPVNLQALFSVAIKLGGSQRITKQNQWAAVAANIGILVDGYPTAVEEIQQVYQKYLVAYEAAHIQNMVQRQAAQQQQQQQQQAQQPHQQQMQIQQNQQQQQQQQHPQIPSQNQMAQGQARIPISSQGMNIQGAQPQGVPGQILQNRQPQTPVKQSPASQMQSRQSMTNGYAQSPVTPHHPAIPQSGNLLNRNVPQSSPIVPSSQQFNFSGVKPGVPLQGEVEDPEAISNKRDRSRFEPRVRGLDTHGGIDVGVLSKSIGTELNFFKPTIPSFSELGVVDIHALTMSLKSGLPAEVRLALDTLTTVSVESRWSLALESCEDLVETLVDVAEEQVVFLGANAVTRSADIRIPPYEDVMRGCRAETEGLIDVHKFGTLPQRLDRAAERLICITTIFRNLSFFESNHNALADAHVVKFLSKAIKLLGTKKLLLRTHTNTLDFLKDIIIYLSNLSHAIILPSKEEALHLLYLILAFAPQPLPAIRGPNSLMFTSYQPSIHRYLPPAVDSLAKILARDEPNRSFYRSIFLSEATSTPRYDLMTRAFGLAISPIPDNTRTMLSQTVEARKPFLEQGMLAAEIIAGMAPGQEDPLAKSWLSSEDGFALSLLRLVCLLSPYTGPPPGRMPPGKQINPEDLQPFSRITHRGMGVLKKLAERSENPNDPVSSLPLGILPKKESLLGALLTVQIDGEIVKQLCSYARLHD</sequence>
<evidence type="ECO:0000256" key="1">
    <source>
        <dbReference type="ARBA" id="ARBA00023015"/>
    </source>
</evidence>
<dbReference type="GO" id="GO:0016514">
    <property type="term" value="C:SWI/SNF complex"/>
    <property type="evidence" value="ECO:0007669"/>
    <property type="project" value="TreeGrafter"/>
</dbReference>
<proteinExistence type="predicted"/>
<accession>A0A3N4LF18</accession>
<dbReference type="PROSITE" id="PS51011">
    <property type="entry name" value="ARID"/>
    <property type="match status" value="1"/>
</dbReference>
<feature type="compositionally biased region" description="Polar residues" evidence="4">
    <location>
        <begin position="226"/>
        <end position="249"/>
    </location>
</feature>
<evidence type="ECO:0000256" key="4">
    <source>
        <dbReference type="SAM" id="MobiDB-lite"/>
    </source>
</evidence>
<dbReference type="SUPFAM" id="SSF46774">
    <property type="entry name" value="ARID-like"/>
    <property type="match status" value="1"/>
</dbReference>
<evidence type="ECO:0000259" key="5">
    <source>
        <dbReference type="PROSITE" id="PS51011"/>
    </source>
</evidence>